<dbReference type="Proteomes" id="UP001158644">
    <property type="component" value="Unassembled WGS sequence"/>
</dbReference>
<reference evidence="1 2" key="1">
    <citation type="submission" date="2022-09" db="EMBL/GenBank/DDBJ databases">
        <title>Intensive care unit water sources are persistently colonized with multi-drug resistant bacteria and are the site of extensive horizontal gene transfer of antibiotic resistance genes.</title>
        <authorList>
            <person name="Diorio-Toth L."/>
        </authorList>
    </citation>
    <scope>NUCLEOTIDE SEQUENCE [LARGE SCALE GENOMIC DNA]</scope>
    <source>
        <strain evidence="1 2">GD03967</strain>
    </source>
</reference>
<sequence>MSDDLNQRGPQDRSRINVNESHELRYWTKKLGVTEEQLRAAVKVAGVSASAVREHLTNQQRGSRT</sequence>
<dbReference type="RefSeq" id="WP_279991978.1">
    <property type="nucleotide sequence ID" value="NZ_DALZLU010000044.1"/>
</dbReference>
<dbReference type="InterPro" id="IPR022037">
    <property type="entry name" value="DUF3606"/>
</dbReference>
<name>A0ABD4Z1I6_9BURK</name>
<comment type="caution">
    <text evidence="1">The sequence shown here is derived from an EMBL/GenBank/DDBJ whole genome shotgun (WGS) entry which is preliminary data.</text>
</comment>
<dbReference type="AlphaFoldDB" id="A0ABD4Z1I6"/>
<evidence type="ECO:0000313" key="2">
    <source>
        <dbReference type="Proteomes" id="UP001158644"/>
    </source>
</evidence>
<gene>
    <name evidence="1" type="ORF">N5C72_24595</name>
</gene>
<dbReference type="Pfam" id="PF12244">
    <property type="entry name" value="DUF3606"/>
    <property type="match status" value="1"/>
</dbReference>
<organism evidence="1 2">
    <name type="scientific">Achromobacter mucicolens</name>
    <dbReference type="NCBI Taxonomy" id="1389922"/>
    <lineage>
        <taxon>Bacteria</taxon>
        <taxon>Pseudomonadati</taxon>
        <taxon>Pseudomonadota</taxon>
        <taxon>Betaproteobacteria</taxon>
        <taxon>Burkholderiales</taxon>
        <taxon>Alcaligenaceae</taxon>
        <taxon>Achromobacter</taxon>
    </lineage>
</organism>
<evidence type="ECO:0000313" key="1">
    <source>
        <dbReference type="EMBL" id="MDH1181268.1"/>
    </source>
</evidence>
<dbReference type="EMBL" id="JAOBZK010000051">
    <property type="protein sequence ID" value="MDH1181268.1"/>
    <property type="molecule type" value="Genomic_DNA"/>
</dbReference>
<proteinExistence type="predicted"/>
<protein>
    <submittedName>
        <fullName evidence="1">DUF3606 domain-containing protein</fullName>
    </submittedName>
</protein>
<accession>A0ABD4Z1I6</accession>